<feature type="compositionally biased region" description="Basic and acidic residues" evidence="4">
    <location>
        <begin position="200"/>
        <end position="229"/>
    </location>
</feature>
<dbReference type="PRINTS" id="PR00081">
    <property type="entry name" value="GDHRDH"/>
</dbReference>
<dbReference type="PRINTS" id="PR00080">
    <property type="entry name" value="SDRFAMILY"/>
</dbReference>
<dbReference type="Pfam" id="PF00106">
    <property type="entry name" value="adh_short"/>
    <property type="match status" value="1"/>
</dbReference>
<sequence>MGMLEGKVALVTGGGRGIGRGIALSLAASGAKVVVNDLGAGLAGDGRDSGPAEETLAAIKAQGGKAVINGGSVADYDAANAMIEQALDTFGGLDIVVHAAGVLRDRMIFNMSEEEWDIVNAVHLKGLFNVLRPATARMRQQKGGRIISLASGSAYGDAGQPNYSAAKAGIIGLSYSTANAMAKYGVTSNVVLPTGTTRMIDSKPESKKIHDETGKWPSEHAKGTPKDPDNVAPLVTFLASDRAASVNGQVFSSYGFGYTLIEPPRTLARLEGDTAWTPEGLANAYDSYMAADMKPRPAMPFARDVDDLTPEDWTEIGEKRRYWVRKEDSK</sequence>
<name>A0A222EBF8_9RHOB</name>
<dbReference type="SMART" id="SM00822">
    <property type="entry name" value="PKS_KR"/>
    <property type="match status" value="1"/>
</dbReference>
<dbReference type="Proteomes" id="UP000203589">
    <property type="component" value="Plasmid pSMS3-1"/>
</dbReference>
<dbReference type="OrthoDB" id="9804774at2"/>
<evidence type="ECO:0000256" key="1">
    <source>
        <dbReference type="ARBA" id="ARBA00006484"/>
    </source>
</evidence>
<dbReference type="Gene3D" id="3.40.50.720">
    <property type="entry name" value="NAD(P)-binding Rossmann-like Domain"/>
    <property type="match status" value="1"/>
</dbReference>
<dbReference type="GO" id="GO:0016491">
    <property type="term" value="F:oxidoreductase activity"/>
    <property type="evidence" value="ECO:0007669"/>
    <property type="project" value="UniProtKB-KW"/>
</dbReference>
<keyword evidence="2" id="KW-0560">Oxidoreductase</keyword>
<evidence type="ECO:0000256" key="4">
    <source>
        <dbReference type="SAM" id="MobiDB-lite"/>
    </source>
</evidence>
<dbReference type="EMBL" id="CP022541">
    <property type="protein sequence ID" value="ASP23482.1"/>
    <property type="molecule type" value="Genomic_DNA"/>
</dbReference>
<evidence type="ECO:0000313" key="7">
    <source>
        <dbReference type="Proteomes" id="UP000203589"/>
    </source>
</evidence>
<dbReference type="PANTHER" id="PTHR45024">
    <property type="entry name" value="DEHYDROGENASES, SHORT CHAIN"/>
    <property type="match status" value="1"/>
</dbReference>
<dbReference type="InterPro" id="IPR002347">
    <property type="entry name" value="SDR_fam"/>
</dbReference>
<dbReference type="InterPro" id="IPR020904">
    <property type="entry name" value="Sc_DH/Rdtase_CS"/>
</dbReference>
<dbReference type="KEGG" id="aht:ANTHELSMS3_05102"/>
<evidence type="ECO:0000259" key="5">
    <source>
        <dbReference type="SMART" id="SM00822"/>
    </source>
</evidence>
<organism evidence="6 7">
    <name type="scientific">Antarctobacter heliothermus</name>
    <dbReference type="NCBI Taxonomy" id="74033"/>
    <lineage>
        <taxon>Bacteria</taxon>
        <taxon>Pseudomonadati</taxon>
        <taxon>Pseudomonadota</taxon>
        <taxon>Alphaproteobacteria</taxon>
        <taxon>Rhodobacterales</taxon>
        <taxon>Roseobacteraceae</taxon>
        <taxon>Antarctobacter</taxon>
    </lineage>
</organism>
<dbReference type="InterPro" id="IPR057326">
    <property type="entry name" value="KR_dom"/>
</dbReference>
<dbReference type="PANTHER" id="PTHR45024:SF2">
    <property type="entry name" value="SCP2 DOMAIN-CONTAINING PROTEIN"/>
    <property type="match status" value="1"/>
</dbReference>
<gene>
    <name evidence="6" type="ORF">ANTHELSMS3_05102</name>
</gene>
<evidence type="ECO:0000256" key="3">
    <source>
        <dbReference type="RuleBase" id="RU000363"/>
    </source>
</evidence>
<dbReference type="SUPFAM" id="SSF51735">
    <property type="entry name" value="NAD(P)-binding Rossmann-fold domains"/>
    <property type="match status" value="1"/>
</dbReference>
<dbReference type="FunFam" id="3.40.50.720:FF:000084">
    <property type="entry name" value="Short-chain dehydrogenase reductase"/>
    <property type="match status" value="1"/>
</dbReference>
<feature type="domain" description="Ketoreductase" evidence="5">
    <location>
        <begin position="7"/>
        <end position="187"/>
    </location>
</feature>
<evidence type="ECO:0000256" key="2">
    <source>
        <dbReference type="ARBA" id="ARBA00023002"/>
    </source>
</evidence>
<dbReference type="InterPro" id="IPR036291">
    <property type="entry name" value="NAD(P)-bd_dom_sf"/>
</dbReference>
<proteinExistence type="inferred from homology"/>
<keyword evidence="6" id="KW-0614">Plasmid</keyword>
<geneLocation type="plasmid" evidence="7">
    <name>psms3-1</name>
</geneLocation>
<keyword evidence="7" id="KW-1185">Reference proteome</keyword>
<accession>A0A222EBF8</accession>
<protein>
    <submittedName>
        <fullName evidence="6">3-oxoacyl-ACP reductase</fullName>
    </submittedName>
</protein>
<comment type="similarity">
    <text evidence="1 3">Belongs to the short-chain dehydrogenases/reductases (SDR) family.</text>
</comment>
<dbReference type="AlphaFoldDB" id="A0A222EBF8"/>
<dbReference type="InterPro" id="IPR051687">
    <property type="entry name" value="Peroxisomal_Beta-Oxidation"/>
</dbReference>
<evidence type="ECO:0000313" key="6">
    <source>
        <dbReference type="EMBL" id="ASP23482.1"/>
    </source>
</evidence>
<feature type="region of interest" description="Disordered" evidence="4">
    <location>
        <begin position="197"/>
        <end position="229"/>
    </location>
</feature>
<reference evidence="6 7" key="1">
    <citation type="submission" date="2017-07" db="EMBL/GenBank/DDBJ databases">
        <title>Genome Sequence of Antarctobacter heliothermus Strain SMS3 Isolated from a culture of the Diatom Skeletonema marinoi.</title>
        <authorList>
            <person name="Topel M."/>
            <person name="Pinder M.I.M."/>
            <person name="Johansson O.N."/>
            <person name="Kourtchenko O."/>
            <person name="Godhe A."/>
            <person name="Clarke A.K."/>
        </authorList>
    </citation>
    <scope>NUCLEOTIDE SEQUENCE [LARGE SCALE GENOMIC DNA]</scope>
    <source>
        <strain evidence="6 7">SMS3</strain>
        <plasmid evidence="7">Plasmid psms3-1</plasmid>
    </source>
</reference>
<dbReference type="PROSITE" id="PS00061">
    <property type="entry name" value="ADH_SHORT"/>
    <property type="match status" value="1"/>
</dbReference>